<organism evidence="11 12">
    <name type="scientific">Albula goreensis</name>
    <dbReference type="NCBI Taxonomy" id="1534307"/>
    <lineage>
        <taxon>Eukaryota</taxon>
        <taxon>Metazoa</taxon>
        <taxon>Chordata</taxon>
        <taxon>Craniata</taxon>
        <taxon>Vertebrata</taxon>
        <taxon>Euteleostomi</taxon>
        <taxon>Actinopterygii</taxon>
        <taxon>Neopterygii</taxon>
        <taxon>Teleostei</taxon>
        <taxon>Albuliformes</taxon>
        <taxon>Albulidae</taxon>
        <taxon>Albula</taxon>
    </lineage>
</organism>
<evidence type="ECO:0000256" key="5">
    <source>
        <dbReference type="ARBA" id="ARBA00023015"/>
    </source>
</evidence>
<evidence type="ECO:0000256" key="4">
    <source>
        <dbReference type="ARBA" id="ARBA00022871"/>
    </source>
</evidence>
<sequence>MPQDMENLPIHVQRENSIDQWSSESEGESSLNEFQRKMKREHRQALSTVNKACIIVERNRRKRITVSCSKLRQLLPQFAGARSDMVTVLEMTVAFLEHVHQAVQGHFHREHLFPPDDLCRRWLSDTRQRRQLSQKQSSMEERPGQSIGERVKVRKRKSPVNENVHRGKQNNRELCPTSMQHSPIKFCTPTFWCSPALSSVTHSPLHPKPWNYCSTAEDEGQTNLSEDVPSGEHAWSVGSHALGI</sequence>
<dbReference type="PANTHER" id="PTHR15402:SF4">
    <property type="entry name" value="SPERMATOGENESIS- AND OOGENESIS-SPECIFIC BASIC HELIX-LOOP-HELIX-CONTAINING PROTEIN 1"/>
    <property type="match status" value="1"/>
</dbReference>
<dbReference type="GO" id="GO:0000978">
    <property type="term" value="F:RNA polymerase II cis-regulatory region sequence-specific DNA binding"/>
    <property type="evidence" value="ECO:0007669"/>
    <property type="project" value="TreeGrafter"/>
</dbReference>
<evidence type="ECO:0000259" key="10">
    <source>
        <dbReference type="PROSITE" id="PS50888"/>
    </source>
</evidence>
<feature type="region of interest" description="Disordered" evidence="9">
    <location>
        <begin position="129"/>
        <end position="165"/>
    </location>
</feature>
<dbReference type="GO" id="GO:0005634">
    <property type="term" value="C:nucleus"/>
    <property type="evidence" value="ECO:0007669"/>
    <property type="project" value="UniProtKB-SubCell"/>
</dbReference>
<keyword evidence="3" id="KW-0221">Differentiation</keyword>
<keyword evidence="12" id="KW-1185">Reference proteome</keyword>
<reference evidence="11" key="1">
    <citation type="submission" date="2021-01" db="EMBL/GenBank/DDBJ databases">
        <authorList>
            <person name="Zahm M."/>
            <person name="Roques C."/>
            <person name="Cabau C."/>
            <person name="Klopp C."/>
            <person name="Donnadieu C."/>
            <person name="Jouanno E."/>
            <person name="Lampietro C."/>
            <person name="Louis A."/>
            <person name="Herpin A."/>
            <person name="Echchiki A."/>
            <person name="Berthelot C."/>
            <person name="Parey E."/>
            <person name="Roest-Crollius H."/>
            <person name="Braasch I."/>
            <person name="Postlethwait J."/>
            <person name="Bobe J."/>
            <person name="Montfort J."/>
            <person name="Bouchez O."/>
            <person name="Begum T."/>
            <person name="Mejri S."/>
            <person name="Adams A."/>
            <person name="Chen W.-J."/>
            <person name="Guiguen Y."/>
        </authorList>
    </citation>
    <scope>NUCLEOTIDE SEQUENCE</scope>
    <source>
        <tissue evidence="11">Blood</tissue>
    </source>
</reference>
<keyword evidence="4" id="KW-0744">Spermatogenesis</keyword>
<dbReference type="OrthoDB" id="5966556at2759"/>
<keyword evidence="2" id="KW-0217">Developmental protein</keyword>
<dbReference type="GO" id="GO:0007283">
    <property type="term" value="P:spermatogenesis"/>
    <property type="evidence" value="ECO:0007669"/>
    <property type="project" value="UniProtKB-KW"/>
</dbReference>
<comment type="caution">
    <text evidence="11">The sequence shown here is derived from an EMBL/GenBank/DDBJ whole genome shotgun (WGS) entry which is preliminary data.</text>
</comment>
<dbReference type="Proteomes" id="UP000829720">
    <property type="component" value="Unassembled WGS sequence"/>
</dbReference>
<comment type="subcellular location">
    <subcellularLocation>
        <location evidence="1">Nucleus</location>
    </subcellularLocation>
</comment>
<dbReference type="PROSITE" id="PS50888">
    <property type="entry name" value="BHLH"/>
    <property type="match status" value="1"/>
</dbReference>
<evidence type="ECO:0000313" key="12">
    <source>
        <dbReference type="Proteomes" id="UP000829720"/>
    </source>
</evidence>
<keyword evidence="7" id="KW-0804">Transcription</keyword>
<dbReference type="SUPFAM" id="SSF47459">
    <property type="entry name" value="HLH, helix-loop-helix DNA-binding domain"/>
    <property type="match status" value="1"/>
</dbReference>
<evidence type="ECO:0000256" key="6">
    <source>
        <dbReference type="ARBA" id="ARBA00023125"/>
    </source>
</evidence>
<evidence type="ECO:0000256" key="8">
    <source>
        <dbReference type="ARBA" id="ARBA00023242"/>
    </source>
</evidence>
<keyword evidence="5" id="KW-0805">Transcription regulation</keyword>
<keyword evidence="6" id="KW-0238">DNA-binding</keyword>
<name>A0A8T3E1Y9_9TELE</name>
<dbReference type="Pfam" id="PF00010">
    <property type="entry name" value="HLH"/>
    <property type="match status" value="1"/>
</dbReference>
<dbReference type="AlphaFoldDB" id="A0A8T3E1Y9"/>
<proteinExistence type="predicted"/>
<evidence type="ECO:0000256" key="9">
    <source>
        <dbReference type="SAM" id="MobiDB-lite"/>
    </source>
</evidence>
<feature type="domain" description="BHLH" evidence="10">
    <location>
        <begin position="48"/>
        <end position="99"/>
    </location>
</feature>
<gene>
    <name evidence="11" type="ORF">AGOR_G00051640</name>
</gene>
<accession>A0A8T3E1Y9</accession>
<evidence type="ECO:0000256" key="7">
    <source>
        <dbReference type="ARBA" id="ARBA00023163"/>
    </source>
</evidence>
<evidence type="ECO:0000313" key="11">
    <source>
        <dbReference type="EMBL" id="KAI1900605.1"/>
    </source>
</evidence>
<evidence type="ECO:0000256" key="1">
    <source>
        <dbReference type="ARBA" id="ARBA00004123"/>
    </source>
</evidence>
<evidence type="ECO:0000256" key="2">
    <source>
        <dbReference type="ARBA" id="ARBA00022473"/>
    </source>
</evidence>
<dbReference type="InterPro" id="IPR011598">
    <property type="entry name" value="bHLH_dom"/>
</dbReference>
<dbReference type="GO" id="GO:0000981">
    <property type="term" value="F:DNA-binding transcription factor activity, RNA polymerase II-specific"/>
    <property type="evidence" value="ECO:0007669"/>
    <property type="project" value="TreeGrafter"/>
</dbReference>
<evidence type="ECO:0000256" key="3">
    <source>
        <dbReference type="ARBA" id="ARBA00022782"/>
    </source>
</evidence>
<dbReference type="Gene3D" id="4.10.280.10">
    <property type="entry name" value="Helix-loop-helix DNA-binding domain"/>
    <property type="match status" value="1"/>
</dbReference>
<dbReference type="SMART" id="SM00353">
    <property type="entry name" value="HLH"/>
    <property type="match status" value="1"/>
</dbReference>
<dbReference type="EMBL" id="JAERUA010000004">
    <property type="protein sequence ID" value="KAI1900605.1"/>
    <property type="molecule type" value="Genomic_DNA"/>
</dbReference>
<dbReference type="InterPro" id="IPR039583">
    <property type="entry name" value="TCFL5/SOLH1/2"/>
</dbReference>
<dbReference type="GO" id="GO:0046983">
    <property type="term" value="F:protein dimerization activity"/>
    <property type="evidence" value="ECO:0007669"/>
    <property type="project" value="InterPro"/>
</dbReference>
<dbReference type="InterPro" id="IPR036638">
    <property type="entry name" value="HLH_DNA-bd_sf"/>
</dbReference>
<keyword evidence="8" id="KW-0539">Nucleus</keyword>
<dbReference type="PANTHER" id="PTHR15402">
    <property type="entry name" value="TRANSCRIPTION FACTOR-LIKE 5 PROTEIN"/>
    <property type="match status" value="1"/>
</dbReference>
<dbReference type="GO" id="GO:0030154">
    <property type="term" value="P:cell differentiation"/>
    <property type="evidence" value="ECO:0007669"/>
    <property type="project" value="UniProtKB-KW"/>
</dbReference>
<protein>
    <recommendedName>
        <fullName evidence="10">BHLH domain-containing protein</fullName>
    </recommendedName>
</protein>